<feature type="transmembrane region" description="Helical" evidence="1">
    <location>
        <begin position="63"/>
        <end position="82"/>
    </location>
</feature>
<evidence type="ECO:0000256" key="1">
    <source>
        <dbReference type="SAM" id="Phobius"/>
    </source>
</evidence>
<gene>
    <name evidence="2" type="ORF">DPV79_21500</name>
</gene>
<evidence type="ECO:0000313" key="3">
    <source>
        <dbReference type="Proteomes" id="UP000252458"/>
    </source>
</evidence>
<keyword evidence="1" id="KW-0812">Transmembrane</keyword>
<feature type="transmembrane region" description="Helical" evidence="1">
    <location>
        <begin position="34"/>
        <end position="51"/>
    </location>
</feature>
<keyword evidence="1" id="KW-0472">Membrane</keyword>
<dbReference type="AlphaFoldDB" id="A0A365QRI9"/>
<keyword evidence="3" id="KW-1185">Reference proteome</keyword>
<accession>A0A365QRI9</accession>
<protein>
    <submittedName>
        <fullName evidence="2">Uncharacterized protein</fullName>
    </submittedName>
</protein>
<name>A0A365QRI9_9BURK</name>
<sequence>MSNLTCTHCRTGVPRGATVCTGCQAEVEYGPEKAFFGAALLVAAVAGYQVHQHLPESLSVGGWIAGAVVFVGLSVLIQKMFGDRVVFKRVYKTRR</sequence>
<evidence type="ECO:0000313" key="2">
    <source>
        <dbReference type="EMBL" id="RBB37265.1"/>
    </source>
</evidence>
<proteinExistence type="predicted"/>
<comment type="caution">
    <text evidence="2">The sequence shown here is derived from an EMBL/GenBank/DDBJ whole genome shotgun (WGS) entry which is preliminary data.</text>
</comment>
<dbReference type="Proteomes" id="UP000252458">
    <property type="component" value="Unassembled WGS sequence"/>
</dbReference>
<dbReference type="EMBL" id="QMFZ01000019">
    <property type="protein sequence ID" value="RBB37265.1"/>
    <property type="molecule type" value="Genomic_DNA"/>
</dbReference>
<organism evidence="2 3">
    <name type="scientific">Burkholderia reimsis</name>
    <dbReference type="NCBI Taxonomy" id="2234132"/>
    <lineage>
        <taxon>Bacteria</taxon>
        <taxon>Pseudomonadati</taxon>
        <taxon>Pseudomonadota</taxon>
        <taxon>Betaproteobacteria</taxon>
        <taxon>Burkholderiales</taxon>
        <taxon>Burkholderiaceae</taxon>
        <taxon>Burkholderia</taxon>
    </lineage>
</organism>
<reference evidence="2 3" key="1">
    <citation type="submission" date="2018-06" db="EMBL/GenBank/DDBJ databases">
        <title>Draft genome sequence of Burkholderia reimsis strain BE51 isolated from a French agricultural soil.</title>
        <authorList>
            <person name="Esmaeel Q."/>
        </authorList>
    </citation>
    <scope>NUCLEOTIDE SEQUENCE [LARGE SCALE GENOMIC DNA]</scope>
    <source>
        <strain evidence="2 3">BE51</strain>
    </source>
</reference>
<dbReference type="RefSeq" id="WP_113046427.1">
    <property type="nucleotide sequence ID" value="NZ_QMFZ01000019.1"/>
</dbReference>
<keyword evidence="1" id="KW-1133">Transmembrane helix</keyword>